<protein>
    <recommendedName>
        <fullName evidence="3">ANTAR domain-containing protein</fullName>
    </recommendedName>
</protein>
<comment type="caution">
    <text evidence="4">The sequence shown here is derived from an EMBL/GenBank/DDBJ whole genome shotgun (WGS) entry which is preliminary data.</text>
</comment>
<keyword evidence="1" id="KW-0805">Transcription regulation</keyword>
<feature type="domain" description="ANTAR" evidence="3">
    <location>
        <begin position="166"/>
        <end position="227"/>
    </location>
</feature>
<keyword evidence="2" id="KW-0804">Transcription</keyword>
<name>A0A4Q2SS19_9ACTN</name>
<dbReference type="PROSITE" id="PS50921">
    <property type="entry name" value="ANTAR"/>
    <property type="match status" value="1"/>
</dbReference>
<dbReference type="InterPro" id="IPR029016">
    <property type="entry name" value="GAF-like_dom_sf"/>
</dbReference>
<organism evidence="4 5">
    <name type="scientific">Nocardioides zhouii</name>
    <dbReference type="NCBI Taxonomy" id="1168729"/>
    <lineage>
        <taxon>Bacteria</taxon>
        <taxon>Bacillati</taxon>
        <taxon>Actinomycetota</taxon>
        <taxon>Actinomycetes</taxon>
        <taxon>Propionibacteriales</taxon>
        <taxon>Nocardioidaceae</taxon>
        <taxon>Nocardioides</taxon>
    </lineage>
</organism>
<dbReference type="Pfam" id="PF03861">
    <property type="entry name" value="ANTAR"/>
    <property type="match status" value="1"/>
</dbReference>
<dbReference type="OrthoDB" id="4824831at2"/>
<sequence length="233" mass="24634">MEPIPETLQALDELDAVHDETSLLDQLRSTADRAREVVPGIVGVSVASREEGITFTLVATDEEIAVLDAVQYVASGPCVDAMDLGHGIATSPEGLLSESRWQDFARASAAAGVHSTLTLPVIEDDRIRATVNLYGQAEDTFVDRHEVLAGIFGAWAPGAVANADMSFATRAAAEQAPQRLKQAALVDTATGILAARRKTSVAQARDHLDGAARRAGIPVELVAAVVVELHHVE</sequence>
<reference evidence="4 5" key="1">
    <citation type="submission" date="2019-01" db="EMBL/GenBank/DDBJ databases">
        <title>Novel species of Nocardioides.</title>
        <authorList>
            <person name="Liu Q."/>
            <person name="X Y.-H."/>
        </authorList>
    </citation>
    <scope>NUCLEOTIDE SEQUENCE [LARGE SCALE GENOMIC DNA]</scope>
    <source>
        <strain evidence="4 5">HLT2-9</strain>
    </source>
</reference>
<evidence type="ECO:0000313" key="4">
    <source>
        <dbReference type="EMBL" id="RYC07120.1"/>
    </source>
</evidence>
<dbReference type="Gene3D" id="1.10.10.10">
    <property type="entry name" value="Winged helix-like DNA-binding domain superfamily/Winged helix DNA-binding domain"/>
    <property type="match status" value="1"/>
</dbReference>
<dbReference type="RefSeq" id="WP_129427811.1">
    <property type="nucleotide sequence ID" value="NZ_SDWV01000017.1"/>
</dbReference>
<dbReference type="InterPro" id="IPR036388">
    <property type="entry name" value="WH-like_DNA-bd_sf"/>
</dbReference>
<evidence type="ECO:0000259" key="3">
    <source>
        <dbReference type="PROSITE" id="PS50921"/>
    </source>
</evidence>
<evidence type="ECO:0000313" key="5">
    <source>
        <dbReference type="Proteomes" id="UP000291101"/>
    </source>
</evidence>
<keyword evidence="5" id="KW-1185">Reference proteome</keyword>
<proteinExistence type="predicted"/>
<evidence type="ECO:0000256" key="1">
    <source>
        <dbReference type="ARBA" id="ARBA00023015"/>
    </source>
</evidence>
<dbReference type="GO" id="GO:0003723">
    <property type="term" value="F:RNA binding"/>
    <property type="evidence" value="ECO:0007669"/>
    <property type="project" value="InterPro"/>
</dbReference>
<dbReference type="Gene3D" id="3.30.450.40">
    <property type="match status" value="1"/>
</dbReference>
<gene>
    <name evidence="4" type="ORF">EUA94_15580</name>
</gene>
<dbReference type="SUPFAM" id="SSF55781">
    <property type="entry name" value="GAF domain-like"/>
    <property type="match status" value="1"/>
</dbReference>
<dbReference type="EMBL" id="SDWV01000017">
    <property type="protein sequence ID" value="RYC07120.1"/>
    <property type="molecule type" value="Genomic_DNA"/>
</dbReference>
<dbReference type="InterPro" id="IPR005561">
    <property type="entry name" value="ANTAR"/>
</dbReference>
<evidence type="ECO:0000256" key="2">
    <source>
        <dbReference type="ARBA" id="ARBA00023163"/>
    </source>
</evidence>
<accession>A0A4Q2SS19</accession>
<dbReference type="AlphaFoldDB" id="A0A4Q2SS19"/>
<dbReference type="Proteomes" id="UP000291101">
    <property type="component" value="Unassembled WGS sequence"/>
</dbReference>